<keyword evidence="6" id="KW-1185">Reference proteome</keyword>
<dbReference type="SUPFAM" id="SSF56349">
    <property type="entry name" value="DNA breaking-rejoining enzymes"/>
    <property type="match status" value="1"/>
</dbReference>
<name>A0A1M5CGS0_9BACT</name>
<dbReference type="PROSITE" id="PS51898">
    <property type="entry name" value="TYR_RECOMBINASE"/>
    <property type="match status" value="1"/>
</dbReference>
<comment type="similarity">
    <text evidence="1">Belongs to the 'phage' integrase family.</text>
</comment>
<dbReference type="Gene3D" id="1.10.150.130">
    <property type="match status" value="1"/>
</dbReference>
<dbReference type="GO" id="GO:0006310">
    <property type="term" value="P:DNA recombination"/>
    <property type="evidence" value="ECO:0007669"/>
    <property type="project" value="UniProtKB-KW"/>
</dbReference>
<evidence type="ECO:0000313" key="5">
    <source>
        <dbReference type="EMBL" id="SHF53896.1"/>
    </source>
</evidence>
<dbReference type="InterPro" id="IPR025269">
    <property type="entry name" value="SAM-like_dom"/>
</dbReference>
<evidence type="ECO:0000256" key="1">
    <source>
        <dbReference type="ARBA" id="ARBA00008857"/>
    </source>
</evidence>
<reference evidence="5 6" key="1">
    <citation type="submission" date="2016-11" db="EMBL/GenBank/DDBJ databases">
        <authorList>
            <person name="Jaros S."/>
            <person name="Januszkiewicz K."/>
            <person name="Wedrychowicz H."/>
        </authorList>
    </citation>
    <scope>NUCLEOTIDE SEQUENCE [LARGE SCALE GENOMIC DNA]</scope>
    <source>
        <strain evidence="5 6">DSM 18119</strain>
    </source>
</reference>
<evidence type="ECO:0000256" key="3">
    <source>
        <dbReference type="ARBA" id="ARBA00023172"/>
    </source>
</evidence>
<dbReference type="InterPro" id="IPR013762">
    <property type="entry name" value="Integrase-like_cat_sf"/>
</dbReference>
<dbReference type="AlphaFoldDB" id="A0A1M5CGS0"/>
<organism evidence="5 6">
    <name type="scientific">Flavisolibacter ginsengisoli DSM 18119</name>
    <dbReference type="NCBI Taxonomy" id="1121884"/>
    <lineage>
        <taxon>Bacteria</taxon>
        <taxon>Pseudomonadati</taxon>
        <taxon>Bacteroidota</taxon>
        <taxon>Chitinophagia</taxon>
        <taxon>Chitinophagales</taxon>
        <taxon>Chitinophagaceae</taxon>
        <taxon>Flavisolibacter</taxon>
    </lineage>
</organism>
<proteinExistence type="inferred from homology"/>
<sequence length="425" mass="48918">MYVSFYLKRTSSKNPTAIFARISYGSDMGLKYYLPESIHPVYWNKTTHRAKETVKFPEYPEFNARLDNISARIKTTIRKMINDGDFEHPTPVELKEALDRILKGKIAKRKTVTFLDFFTDVIDQSKAGIRLNHKTGKPISVNTIKTYSTALEHLRSFQTSDKEVISFSNIDLHFYSRYTAFLIKKYKLSTNSIGKDIQIIKLLMNEAAEHELHSNFAFKGKRFITVREKADTVYLTKEELEAMIALNLSDRPKLDRVRDSFIIGCYTGLRFSDFSNFNAEKINGGFIELTQTKTGDPVVIPIHTTVDTIVKKYCGKLPNPISNQKMNKYLKEITRLIPMLRKQVEIKFTKAGEKQVLSPEKCDLISTHTARRSFATNEFLAGTPTLTIMAITGHRTEKAFLRYIRVTPSEHAKLLKQTWEKRNMA</sequence>
<evidence type="ECO:0000256" key="2">
    <source>
        <dbReference type="ARBA" id="ARBA00023125"/>
    </source>
</evidence>
<feature type="domain" description="Tyr recombinase" evidence="4">
    <location>
        <begin position="230"/>
        <end position="416"/>
    </location>
</feature>
<dbReference type="Gene3D" id="1.10.443.10">
    <property type="entry name" value="Intergrase catalytic core"/>
    <property type="match status" value="1"/>
</dbReference>
<dbReference type="Pfam" id="PF13102">
    <property type="entry name" value="Phage_int_SAM_5"/>
    <property type="match status" value="1"/>
</dbReference>
<dbReference type="Proteomes" id="UP000184048">
    <property type="component" value="Unassembled WGS sequence"/>
</dbReference>
<dbReference type="CDD" id="cd01185">
    <property type="entry name" value="INTN1_C_like"/>
    <property type="match status" value="1"/>
</dbReference>
<accession>A0A1M5CGS0</accession>
<gene>
    <name evidence="5" type="ORF">SAMN02745131_02934</name>
</gene>
<dbReference type="InterPro" id="IPR011010">
    <property type="entry name" value="DNA_brk_join_enz"/>
</dbReference>
<dbReference type="STRING" id="1121884.SAMN02745131_02934"/>
<keyword evidence="3" id="KW-0233">DNA recombination</keyword>
<dbReference type="EMBL" id="FQUU01000012">
    <property type="protein sequence ID" value="SHF53896.1"/>
    <property type="molecule type" value="Genomic_DNA"/>
</dbReference>
<dbReference type="GO" id="GO:0015074">
    <property type="term" value="P:DNA integration"/>
    <property type="evidence" value="ECO:0007669"/>
    <property type="project" value="InterPro"/>
</dbReference>
<dbReference type="InterPro" id="IPR050090">
    <property type="entry name" value="Tyrosine_recombinase_XerCD"/>
</dbReference>
<keyword evidence="2" id="KW-0238">DNA-binding</keyword>
<dbReference type="PANTHER" id="PTHR30349">
    <property type="entry name" value="PHAGE INTEGRASE-RELATED"/>
    <property type="match status" value="1"/>
</dbReference>
<dbReference type="GO" id="GO:0003677">
    <property type="term" value="F:DNA binding"/>
    <property type="evidence" value="ECO:0007669"/>
    <property type="project" value="UniProtKB-KW"/>
</dbReference>
<dbReference type="InterPro" id="IPR002104">
    <property type="entry name" value="Integrase_catalytic"/>
</dbReference>
<protein>
    <submittedName>
        <fullName evidence="5">Site-specific recombinase XerD</fullName>
    </submittedName>
</protein>
<dbReference type="InterPro" id="IPR010998">
    <property type="entry name" value="Integrase_recombinase_N"/>
</dbReference>
<evidence type="ECO:0000313" key="6">
    <source>
        <dbReference type="Proteomes" id="UP000184048"/>
    </source>
</evidence>
<dbReference type="PANTHER" id="PTHR30349:SF64">
    <property type="entry name" value="PROPHAGE INTEGRASE INTD-RELATED"/>
    <property type="match status" value="1"/>
</dbReference>
<evidence type="ECO:0000259" key="4">
    <source>
        <dbReference type="PROSITE" id="PS51898"/>
    </source>
</evidence>
<dbReference type="Pfam" id="PF00589">
    <property type="entry name" value="Phage_integrase"/>
    <property type="match status" value="1"/>
</dbReference>